<keyword evidence="2" id="KW-0238">DNA-binding</keyword>
<comment type="caution">
    <text evidence="5">The sequence shown here is derived from an EMBL/GenBank/DDBJ whole genome shotgun (WGS) entry which is preliminary data.</text>
</comment>
<dbReference type="InterPro" id="IPR036388">
    <property type="entry name" value="WH-like_DNA-bd_sf"/>
</dbReference>
<dbReference type="InterPro" id="IPR000524">
    <property type="entry name" value="Tscrpt_reg_HTH_GntR"/>
</dbReference>
<evidence type="ECO:0000256" key="1">
    <source>
        <dbReference type="ARBA" id="ARBA00023015"/>
    </source>
</evidence>
<proteinExistence type="predicted"/>
<dbReference type="SUPFAM" id="SSF46785">
    <property type="entry name" value="Winged helix' DNA-binding domain"/>
    <property type="match status" value="1"/>
</dbReference>
<dbReference type="InterPro" id="IPR008920">
    <property type="entry name" value="TF_FadR/GntR_C"/>
</dbReference>
<dbReference type="Proteomes" id="UP000295301">
    <property type="component" value="Unassembled WGS sequence"/>
</dbReference>
<protein>
    <submittedName>
        <fullName evidence="5">FCD domain-containing protein</fullName>
    </submittedName>
</protein>
<dbReference type="RefSeq" id="WP_133360260.1">
    <property type="nucleotide sequence ID" value="NZ_SMUV01000068.1"/>
</dbReference>
<feature type="domain" description="HTH gntR-type" evidence="4">
    <location>
        <begin position="9"/>
        <end position="77"/>
    </location>
</feature>
<dbReference type="InterPro" id="IPR036390">
    <property type="entry name" value="WH_DNA-bd_sf"/>
</dbReference>
<sequence>MGRNDIRRRKLYEEIASEIERRIHAGDYAPGDHLPSERKIMEEFGVGRPAVREALFALSKMGLVLIRSGERAVVTSPTPDVLIQELSGAARSLMATRDGVRMFQDARVLLEVALVRHAAVNATPDDIAELKEALDANRVAVNDRHRFNETDNAFHAQIVSIARNTVIDATYSGLSEWLFEQRQIAMLHPGSPQHAVEAHTRIFEAIAAKDPDAAEAAMRAHLDGVIKQYWSVWEARLSLTE</sequence>
<gene>
    <name evidence="5" type="ORF">E1832_13340</name>
</gene>
<dbReference type="PRINTS" id="PR00035">
    <property type="entry name" value="HTHGNTR"/>
</dbReference>
<dbReference type="PANTHER" id="PTHR43537:SF5">
    <property type="entry name" value="UXU OPERON TRANSCRIPTIONAL REGULATOR"/>
    <property type="match status" value="1"/>
</dbReference>
<dbReference type="PANTHER" id="PTHR43537">
    <property type="entry name" value="TRANSCRIPTIONAL REGULATOR, GNTR FAMILY"/>
    <property type="match status" value="1"/>
</dbReference>
<dbReference type="InterPro" id="IPR011711">
    <property type="entry name" value="GntR_C"/>
</dbReference>
<dbReference type="OrthoDB" id="7834120at2"/>
<evidence type="ECO:0000256" key="2">
    <source>
        <dbReference type="ARBA" id="ARBA00023125"/>
    </source>
</evidence>
<dbReference type="EMBL" id="SMUV01000068">
    <property type="protein sequence ID" value="TDK45645.1"/>
    <property type="molecule type" value="Genomic_DNA"/>
</dbReference>
<evidence type="ECO:0000259" key="4">
    <source>
        <dbReference type="PROSITE" id="PS50949"/>
    </source>
</evidence>
<dbReference type="Gene3D" id="1.20.120.530">
    <property type="entry name" value="GntR ligand-binding domain-like"/>
    <property type="match status" value="1"/>
</dbReference>
<dbReference type="SUPFAM" id="SSF48008">
    <property type="entry name" value="GntR ligand-binding domain-like"/>
    <property type="match status" value="1"/>
</dbReference>
<reference evidence="5 6" key="1">
    <citation type="submission" date="2019-03" db="EMBL/GenBank/DDBJ databases">
        <title>Ruegeria lutea sp. nov., a novel strain, isolated from marine sediment, the Masan Bay, South Korea.</title>
        <authorList>
            <person name="Kim J."/>
            <person name="Kim D.-Y."/>
            <person name="Lee S.-S."/>
        </authorList>
    </citation>
    <scope>NUCLEOTIDE SEQUENCE [LARGE SCALE GENOMIC DNA]</scope>
    <source>
        <strain evidence="5 6">318-1</strain>
    </source>
</reference>
<name>A0A4R5V2D6_9RHOB</name>
<dbReference type="PROSITE" id="PS50949">
    <property type="entry name" value="HTH_GNTR"/>
    <property type="match status" value="1"/>
</dbReference>
<evidence type="ECO:0000313" key="5">
    <source>
        <dbReference type="EMBL" id="TDK45645.1"/>
    </source>
</evidence>
<dbReference type="Gene3D" id="1.10.10.10">
    <property type="entry name" value="Winged helix-like DNA-binding domain superfamily/Winged helix DNA-binding domain"/>
    <property type="match status" value="1"/>
</dbReference>
<dbReference type="CDD" id="cd07377">
    <property type="entry name" value="WHTH_GntR"/>
    <property type="match status" value="1"/>
</dbReference>
<evidence type="ECO:0000313" key="6">
    <source>
        <dbReference type="Proteomes" id="UP000295301"/>
    </source>
</evidence>
<dbReference type="Pfam" id="PF00392">
    <property type="entry name" value="GntR"/>
    <property type="match status" value="1"/>
</dbReference>
<dbReference type="Pfam" id="PF07729">
    <property type="entry name" value="FCD"/>
    <property type="match status" value="1"/>
</dbReference>
<keyword evidence="6" id="KW-1185">Reference proteome</keyword>
<dbReference type="GO" id="GO:0003677">
    <property type="term" value="F:DNA binding"/>
    <property type="evidence" value="ECO:0007669"/>
    <property type="project" value="UniProtKB-KW"/>
</dbReference>
<accession>A0A4R5V2D6</accession>
<dbReference type="SMART" id="SM00345">
    <property type="entry name" value="HTH_GNTR"/>
    <property type="match status" value="1"/>
</dbReference>
<keyword evidence="1" id="KW-0805">Transcription regulation</keyword>
<dbReference type="SMART" id="SM00895">
    <property type="entry name" value="FCD"/>
    <property type="match status" value="1"/>
</dbReference>
<organism evidence="5 6">
    <name type="scientific">Antarcticimicrobium luteum</name>
    <dbReference type="NCBI Taxonomy" id="2547397"/>
    <lineage>
        <taxon>Bacteria</taxon>
        <taxon>Pseudomonadati</taxon>
        <taxon>Pseudomonadota</taxon>
        <taxon>Alphaproteobacteria</taxon>
        <taxon>Rhodobacterales</taxon>
        <taxon>Paracoccaceae</taxon>
        <taxon>Antarcticimicrobium</taxon>
    </lineage>
</organism>
<keyword evidence="3" id="KW-0804">Transcription</keyword>
<dbReference type="AlphaFoldDB" id="A0A4R5V2D6"/>
<evidence type="ECO:0000256" key="3">
    <source>
        <dbReference type="ARBA" id="ARBA00023163"/>
    </source>
</evidence>
<dbReference type="GO" id="GO:0003700">
    <property type="term" value="F:DNA-binding transcription factor activity"/>
    <property type="evidence" value="ECO:0007669"/>
    <property type="project" value="InterPro"/>
</dbReference>